<dbReference type="EMBL" id="KV460208">
    <property type="protein sequence ID" value="OBU00752.1"/>
    <property type="molecule type" value="Genomic_DNA"/>
</dbReference>
<reference evidence="2 3" key="1">
    <citation type="submission" date="2016-03" db="EMBL/GenBank/DDBJ databases">
        <title>Comparative genomics of Pseudogymnoascus destructans, the fungus causing white-nose syndrome of bats.</title>
        <authorList>
            <person name="Palmer J.M."/>
            <person name="Drees K.P."/>
            <person name="Foster J.T."/>
            <person name="Lindner D.L."/>
        </authorList>
    </citation>
    <scope>NUCLEOTIDE SEQUENCE [LARGE SCALE GENOMIC DNA]</scope>
    <source>
        <strain evidence="2 3">UAMH 10579</strain>
    </source>
</reference>
<accession>A0A1B8GY25</accession>
<dbReference type="OrthoDB" id="5330139at2759"/>
<dbReference type="RefSeq" id="XP_018134484.1">
    <property type="nucleotide sequence ID" value="XM_018270723.1"/>
</dbReference>
<organism evidence="2 3">
    <name type="scientific">Pseudogymnoascus verrucosus</name>
    <dbReference type="NCBI Taxonomy" id="342668"/>
    <lineage>
        <taxon>Eukaryota</taxon>
        <taxon>Fungi</taxon>
        <taxon>Dikarya</taxon>
        <taxon>Ascomycota</taxon>
        <taxon>Pezizomycotina</taxon>
        <taxon>Leotiomycetes</taxon>
        <taxon>Thelebolales</taxon>
        <taxon>Thelebolaceae</taxon>
        <taxon>Pseudogymnoascus</taxon>
    </lineage>
</organism>
<proteinExistence type="predicted"/>
<dbReference type="GeneID" id="28834583"/>
<evidence type="ECO:0000313" key="2">
    <source>
        <dbReference type="EMBL" id="OBU00752.1"/>
    </source>
</evidence>
<dbReference type="Proteomes" id="UP000091956">
    <property type="component" value="Unassembled WGS sequence"/>
</dbReference>
<dbReference type="AlphaFoldDB" id="A0A1B8GY25"/>
<keyword evidence="3" id="KW-1185">Reference proteome</keyword>
<evidence type="ECO:0000313" key="3">
    <source>
        <dbReference type="Proteomes" id="UP000091956"/>
    </source>
</evidence>
<protein>
    <submittedName>
        <fullName evidence="2">Uncharacterized protein</fullName>
    </submittedName>
</protein>
<gene>
    <name evidence="2" type="ORF">VE01_01197</name>
</gene>
<evidence type="ECO:0000256" key="1">
    <source>
        <dbReference type="SAM" id="MobiDB-lite"/>
    </source>
</evidence>
<dbReference type="STRING" id="342668.A0A1B8GY25"/>
<name>A0A1B8GY25_9PEZI</name>
<feature type="region of interest" description="Disordered" evidence="1">
    <location>
        <begin position="35"/>
        <end position="54"/>
    </location>
</feature>
<sequence length="108" mass="11725">MSPQGTPITRQIDVWLGDRGSAYVYFDPEFSQPFQADRALQGDESSSNPRLEIPQDLVGRAGATQGNSPATLHLWGMANAITLDRTADYNWIPALPSRVVPGAEAGIR</sequence>
<reference evidence="3" key="2">
    <citation type="journal article" date="2018" name="Nat. Commun.">
        <title>Extreme sensitivity to ultraviolet light in the fungal pathogen causing white-nose syndrome of bats.</title>
        <authorList>
            <person name="Palmer J.M."/>
            <person name="Drees K.P."/>
            <person name="Foster J.T."/>
            <person name="Lindner D.L."/>
        </authorList>
    </citation>
    <scope>NUCLEOTIDE SEQUENCE [LARGE SCALE GENOMIC DNA]</scope>
    <source>
        <strain evidence="3">UAMH 10579</strain>
    </source>
</reference>